<accession>A0AAD1X7W9</accession>
<dbReference type="PROSITE" id="PS50082">
    <property type="entry name" value="WD_REPEATS_2"/>
    <property type="match status" value="2"/>
</dbReference>
<proteinExistence type="predicted"/>
<evidence type="ECO:0000259" key="8">
    <source>
        <dbReference type="Pfam" id="PF23760"/>
    </source>
</evidence>
<evidence type="ECO:0000256" key="2">
    <source>
        <dbReference type="ARBA" id="ARBA00022552"/>
    </source>
</evidence>
<dbReference type="SUPFAM" id="SSF50978">
    <property type="entry name" value="WD40 repeat-like"/>
    <property type="match status" value="1"/>
</dbReference>
<feature type="repeat" description="WD" evidence="6">
    <location>
        <begin position="168"/>
        <end position="208"/>
    </location>
</feature>
<evidence type="ECO:0008006" key="11">
    <source>
        <dbReference type="Google" id="ProtNLM"/>
    </source>
</evidence>
<keyword evidence="10" id="KW-1185">Reference proteome</keyword>
<dbReference type="InterPro" id="IPR056151">
    <property type="entry name" value="Beta-prop_DCAF12"/>
</dbReference>
<protein>
    <recommendedName>
        <fullName evidence="11">U3 small nucleolar RNA-associated protein 15 C-terminal domain-containing protein</fullName>
    </recommendedName>
</protein>
<dbReference type="AlphaFoldDB" id="A0AAD1X7W9"/>
<comment type="caution">
    <text evidence="9">The sequence shown here is derived from an EMBL/GenBank/DDBJ whole genome shotgun (WGS) entry which is preliminary data.</text>
</comment>
<evidence type="ECO:0000313" key="9">
    <source>
        <dbReference type="EMBL" id="CAI2366444.1"/>
    </source>
</evidence>
<evidence type="ECO:0000256" key="1">
    <source>
        <dbReference type="ARBA" id="ARBA00004604"/>
    </source>
</evidence>
<evidence type="ECO:0000256" key="3">
    <source>
        <dbReference type="ARBA" id="ARBA00022574"/>
    </source>
</evidence>
<organism evidence="9 10">
    <name type="scientific">Euplotes crassus</name>
    <dbReference type="NCBI Taxonomy" id="5936"/>
    <lineage>
        <taxon>Eukaryota</taxon>
        <taxon>Sar</taxon>
        <taxon>Alveolata</taxon>
        <taxon>Ciliophora</taxon>
        <taxon>Intramacronucleata</taxon>
        <taxon>Spirotrichea</taxon>
        <taxon>Hypotrichia</taxon>
        <taxon>Euplotida</taxon>
        <taxon>Euplotidae</taxon>
        <taxon>Moneuplotes</taxon>
    </lineage>
</organism>
<sequence>MSEAFQKLQVKKYTKKTYKNPAEARYWKKYKDVVKQKNTHSIMDVAFCNDMPDYLCVAVSAKVDIYKITERLFESDVKAINTLFKFNDVVTTCRLRDSKDLLATGTKEGLVQIFQTKKRLNLRTFTHHKNSINSVAFNSNKVNLASCADENDVAIWELATKDPQHIIEDAHNDYVKAISYHDQNTLMTTSYDKTVKLWDVRNKLDSNSFNYYLEMSDPIENFTRIDEYNYAIANGNYISLIDIRNSDEIVRTINAHQKSIFNVRYDSAKQRLISAGADCHLKFHDLVNEKVMYTVKLPSEVLSFDISSDGQNYALGLMNGTLLIRSKKFTPDEDEEDLDIDPEAMMDKFLSKDHLVQTSKGYKHFYRGQYTKESGMDDIISKSRKKINLQKFEKYLKKFQYKNALNSALEKRSTDITVSLIEELIQRSSLEIAIANRSEEELILLLDFLIWKISDYRFSDILVEVAKIVIDMYSCVIGHSEEVFKKFKELYTKVDTEIDEQKQMLEVKSKLDTLKTCYNIFALSSQS</sequence>
<keyword evidence="2" id="KW-0698">rRNA processing</keyword>
<evidence type="ECO:0000256" key="4">
    <source>
        <dbReference type="ARBA" id="ARBA00022737"/>
    </source>
</evidence>
<dbReference type="InterPro" id="IPR001680">
    <property type="entry name" value="WD40_rpt"/>
</dbReference>
<dbReference type="InterPro" id="IPR018983">
    <property type="entry name" value="U3_snoRNA-assocProt_15_C"/>
</dbReference>
<dbReference type="PANTHER" id="PTHR19924:SF26">
    <property type="entry name" value="U3 SMALL NUCLEOLAR RNA-ASSOCIATED PROTEIN 15 HOMOLOG"/>
    <property type="match status" value="1"/>
</dbReference>
<dbReference type="Gene3D" id="2.130.10.10">
    <property type="entry name" value="YVTN repeat-like/Quinoprotein amine dehydrogenase"/>
    <property type="match status" value="2"/>
</dbReference>
<feature type="domain" description="DDB1- and CUL4-associated factor 12 beta-propeller" evidence="8">
    <location>
        <begin position="117"/>
        <end position="216"/>
    </location>
</feature>
<dbReference type="Proteomes" id="UP001295684">
    <property type="component" value="Unassembled WGS sequence"/>
</dbReference>
<dbReference type="Pfam" id="PF00400">
    <property type="entry name" value="WD40"/>
    <property type="match status" value="1"/>
</dbReference>
<dbReference type="PROSITE" id="PS50294">
    <property type="entry name" value="WD_REPEATS_REGION"/>
    <property type="match status" value="2"/>
</dbReference>
<dbReference type="InterPro" id="IPR019775">
    <property type="entry name" value="WD40_repeat_CS"/>
</dbReference>
<name>A0AAD1X7W9_EUPCR</name>
<evidence type="ECO:0000313" key="10">
    <source>
        <dbReference type="Proteomes" id="UP001295684"/>
    </source>
</evidence>
<feature type="repeat" description="WD" evidence="6">
    <location>
        <begin position="125"/>
        <end position="166"/>
    </location>
</feature>
<dbReference type="GO" id="GO:0006364">
    <property type="term" value="P:rRNA processing"/>
    <property type="evidence" value="ECO:0007669"/>
    <property type="project" value="UniProtKB-KW"/>
</dbReference>
<dbReference type="InterPro" id="IPR036322">
    <property type="entry name" value="WD40_repeat_dom_sf"/>
</dbReference>
<dbReference type="PROSITE" id="PS00678">
    <property type="entry name" value="WD_REPEATS_1"/>
    <property type="match status" value="1"/>
</dbReference>
<keyword evidence="4" id="KW-0677">Repeat</keyword>
<gene>
    <name evidence="9" type="ORF">ECRASSUSDP1_LOCUS7717</name>
</gene>
<dbReference type="SMART" id="SM00320">
    <property type="entry name" value="WD40"/>
    <property type="match status" value="5"/>
</dbReference>
<evidence type="ECO:0000256" key="6">
    <source>
        <dbReference type="PROSITE-ProRule" id="PRU00221"/>
    </source>
</evidence>
<keyword evidence="3 6" id="KW-0853">WD repeat</keyword>
<dbReference type="Pfam" id="PF23760">
    <property type="entry name" value="Beta-prop_DCAF12"/>
    <property type="match status" value="1"/>
</dbReference>
<keyword evidence="5" id="KW-0539">Nucleus</keyword>
<dbReference type="GO" id="GO:0045943">
    <property type="term" value="P:positive regulation of transcription by RNA polymerase I"/>
    <property type="evidence" value="ECO:0007669"/>
    <property type="project" value="TreeGrafter"/>
</dbReference>
<feature type="domain" description="U3 small nucleolar RNA-associated protein 15 C-terminal" evidence="7">
    <location>
        <begin position="377"/>
        <end position="514"/>
    </location>
</feature>
<dbReference type="GO" id="GO:0005730">
    <property type="term" value="C:nucleolus"/>
    <property type="evidence" value="ECO:0007669"/>
    <property type="project" value="UniProtKB-SubCell"/>
</dbReference>
<dbReference type="Pfam" id="PF09384">
    <property type="entry name" value="UTP15_C"/>
    <property type="match status" value="1"/>
</dbReference>
<dbReference type="EMBL" id="CAMPGE010007528">
    <property type="protein sequence ID" value="CAI2366444.1"/>
    <property type="molecule type" value="Genomic_DNA"/>
</dbReference>
<evidence type="ECO:0000256" key="5">
    <source>
        <dbReference type="ARBA" id="ARBA00023242"/>
    </source>
</evidence>
<reference evidence="9" key="1">
    <citation type="submission" date="2023-07" db="EMBL/GenBank/DDBJ databases">
        <authorList>
            <consortium name="AG Swart"/>
            <person name="Singh M."/>
            <person name="Singh A."/>
            <person name="Seah K."/>
            <person name="Emmerich C."/>
        </authorList>
    </citation>
    <scope>NUCLEOTIDE SEQUENCE</scope>
    <source>
        <strain evidence="9">DP1</strain>
    </source>
</reference>
<evidence type="ECO:0000259" key="7">
    <source>
        <dbReference type="Pfam" id="PF09384"/>
    </source>
</evidence>
<dbReference type="InterPro" id="IPR015943">
    <property type="entry name" value="WD40/YVTN_repeat-like_dom_sf"/>
</dbReference>
<comment type="subcellular location">
    <subcellularLocation>
        <location evidence="1">Nucleus</location>
        <location evidence="1">Nucleolus</location>
    </subcellularLocation>
</comment>
<dbReference type="PANTHER" id="PTHR19924">
    <property type="entry name" value="UTP15 U3 SMALL NUCLEOLAR RNA-ASSOCIATED PROTEIN 15 FAMILY MEMBER"/>
    <property type="match status" value="1"/>
</dbReference>